<dbReference type="Proteomes" id="UP000830158">
    <property type="component" value="Chromosome"/>
</dbReference>
<gene>
    <name evidence="2" type="ORF">L1857_08610</name>
</gene>
<dbReference type="EMBL" id="CP091196">
    <property type="protein sequence ID" value="UQS22875.1"/>
    <property type="molecule type" value="Genomic_DNA"/>
</dbReference>
<reference evidence="2" key="1">
    <citation type="submission" date="2022-01" db="EMBL/GenBank/DDBJ databases">
        <title>PSI-footprinting approach for the identification of protein synthesis inhibitor producers.</title>
        <authorList>
            <person name="Handel F."/>
            <person name="Kulik A."/>
            <person name="Wex K.W."/>
            <person name="Berscheid A."/>
            <person name="Saur J.S."/>
            <person name="Winkler A."/>
            <person name="Wibberg D."/>
            <person name="Kalinowski J."/>
            <person name="Broetz-Oesterhelt H."/>
            <person name="Mast Y."/>
        </authorList>
    </citation>
    <scope>NUCLEOTIDE SEQUENCE</scope>
    <source>
        <strain evidence="2">KNN 49.3e</strain>
    </source>
</reference>
<dbReference type="InterPro" id="IPR036162">
    <property type="entry name" value="Resolvase-like_N_sf"/>
</dbReference>
<dbReference type="RefSeq" id="WP_205413350.1">
    <property type="nucleotide sequence ID" value="NZ_CP091196.1"/>
</dbReference>
<sequence>MNTLKPLAYGYLRLSPDIDDETVRLVELKLKEHAEALGCEFATYFYEDGSGRFSAWNELLTEVQRADAHHVIVPSLDHLTTHPILRLGLLERAQQDAKVEVHELSDE</sequence>
<dbReference type="Gene3D" id="3.40.50.1390">
    <property type="entry name" value="Resolvase, N-terminal catalytic domain"/>
    <property type="match status" value="1"/>
</dbReference>
<dbReference type="SUPFAM" id="SSF53041">
    <property type="entry name" value="Resolvase-like"/>
    <property type="match status" value="1"/>
</dbReference>
<name>A0ABY4NS42_9PSEU</name>
<accession>A0ABY4NS42</accession>
<evidence type="ECO:0000259" key="1">
    <source>
        <dbReference type="Pfam" id="PF00239"/>
    </source>
</evidence>
<evidence type="ECO:0000313" key="3">
    <source>
        <dbReference type="Proteomes" id="UP000830158"/>
    </source>
</evidence>
<evidence type="ECO:0000313" key="2">
    <source>
        <dbReference type="EMBL" id="UQS22875.1"/>
    </source>
</evidence>
<feature type="domain" description="Resolvase/invertase-type recombinase catalytic" evidence="1">
    <location>
        <begin position="8"/>
        <end position="105"/>
    </location>
</feature>
<keyword evidence="3" id="KW-1185">Reference proteome</keyword>
<dbReference type="Pfam" id="PF00239">
    <property type="entry name" value="Resolvase"/>
    <property type="match status" value="1"/>
</dbReference>
<protein>
    <submittedName>
        <fullName evidence="2">Recombinase family protein</fullName>
    </submittedName>
</protein>
<organism evidence="2 3">
    <name type="scientific">Amycolatopsis thermalba</name>
    <dbReference type="NCBI Taxonomy" id="944492"/>
    <lineage>
        <taxon>Bacteria</taxon>
        <taxon>Bacillati</taxon>
        <taxon>Actinomycetota</taxon>
        <taxon>Actinomycetes</taxon>
        <taxon>Pseudonocardiales</taxon>
        <taxon>Pseudonocardiaceae</taxon>
        <taxon>Amycolatopsis</taxon>
    </lineage>
</organism>
<proteinExistence type="predicted"/>
<dbReference type="InterPro" id="IPR006119">
    <property type="entry name" value="Resolv_N"/>
</dbReference>